<organism evidence="1 2">
    <name type="scientific">Draconibacterium halophilum</name>
    <dbReference type="NCBI Taxonomy" id="2706887"/>
    <lineage>
        <taxon>Bacteria</taxon>
        <taxon>Pseudomonadati</taxon>
        <taxon>Bacteroidota</taxon>
        <taxon>Bacteroidia</taxon>
        <taxon>Marinilabiliales</taxon>
        <taxon>Prolixibacteraceae</taxon>
        <taxon>Draconibacterium</taxon>
    </lineage>
</organism>
<protein>
    <submittedName>
        <fullName evidence="1">Uncharacterized protein</fullName>
    </submittedName>
</protein>
<dbReference type="Proteomes" id="UP000474630">
    <property type="component" value="Chromosome"/>
</dbReference>
<evidence type="ECO:0000313" key="1">
    <source>
        <dbReference type="EMBL" id="QIA09657.1"/>
    </source>
</evidence>
<dbReference type="AlphaFoldDB" id="A0A6C0RHW2"/>
<evidence type="ECO:0000313" key="2">
    <source>
        <dbReference type="Proteomes" id="UP000474630"/>
    </source>
</evidence>
<name>A0A6C0RHW2_9BACT</name>
<dbReference type="EMBL" id="CP048409">
    <property type="protein sequence ID" value="QIA09657.1"/>
    <property type="molecule type" value="Genomic_DNA"/>
</dbReference>
<dbReference type="KEGG" id="drc:G0Q07_18970"/>
<reference evidence="1 2" key="1">
    <citation type="submission" date="2020-02" db="EMBL/GenBank/DDBJ databases">
        <title>Genome sequencing for Draconibacterium sp. strain M1.</title>
        <authorList>
            <person name="Park S.-J."/>
        </authorList>
    </citation>
    <scope>NUCLEOTIDE SEQUENCE [LARGE SCALE GENOMIC DNA]</scope>
    <source>
        <strain evidence="1 2">M1</strain>
    </source>
</reference>
<dbReference type="RefSeq" id="WP_163348627.1">
    <property type="nucleotide sequence ID" value="NZ_CP048409.1"/>
</dbReference>
<proteinExistence type="predicted"/>
<keyword evidence="2" id="KW-1185">Reference proteome</keyword>
<gene>
    <name evidence="1" type="ORF">G0Q07_18970</name>
</gene>
<sequence length="71" mass="8404">MKTITIDISDKVYNLFRGLLQQLPKGSYNIYDEDPDVLSVEEKKELYSIKNKIDKGDLSDFEDWNEVQDRF</sequence>
<accession>A0A6C0RHW2</accession>